<reference evidence="1 2" key="1">
    <citation type="journal article" date="2016" name="Nat. Commun.">
        <title>Thousands of microbial genomes shed light on interconnected biogeochemical processes in an aquifer system.</title>
        <authorList>
            <person name="Anantharaman K."/>
            <person name="Brown C.T."/>
            <person name="Hug L.A."/>
            <person name="Sharon I."/>
            <person name="Castelle C.J."/>
            <person name="Probst A.J."/>
            <person name="Thomas B.C."/>
            <person name="Singh A."/>
            <person name="Wilkins M.J."/>
            <person name="Karaoz U."/>
            <person name="Brodie E.L."/>
            <person name="Williams K.H."/>
            <person name="Hubbard S.S."/>
            <person name="Banfield J.F."/>
        </authorList>
    </citation>
    <scope>NUCLEOTIDE SEQUENCE [LARGE SCALE GENOMIC DNA]</scope>
    <source>
        <strain evidence="2">RIFCSPLOWO2_12_FULL_64_10</strain>
    </source>
</reference>
<proteinExistence type="predicted"/>
<dbReference type="GO" id="GO:0016706">
    <property type="term" value="F:2-oxoglutarate-dependent dioxygenase activity"/>
    <property type="evidence" value="ECO:0007669"/>
    <property type="project" value="UniProtKB-ARBA"/>
</dbReference>
<dbReference type="AlphaFoldDB" id="A0A1F6C3Y0"/>
<dbReference type="Proteomes" id="UP000178606">
    <property type="component" value="Unassembled WGS sequence"/>
</dbReference>
<comment type="caution">
    <text evidence="1">The sequence shown here is derived from an EMBL/GenBank/DDBJ whole genome shotgun (WGS) entry which is preliminary data.</text>
</comment>
<evidence type="ECO:0000313" key="1">
    <source>
        <dbReference type="EMBL" id="OGG43890.1"/>
    </source>
</evidence>
<evidence type="ECO:0008006" key="3">
    <source>
        <dbReference type="Google" id="ProtNLM"/>
    </source>
</evidence>
<dbReference type="SUPFAM" id="SSF51197">
    <property type="entry name" value="Clavaminate synthase-like"/>
    <property type="match status" value="1"/>
</dbReference>
<sequence>MAGSNDLIALTPEQKRFFDDNGYLAVRGMYSDAEMEVMRREFHDLITNTEDRPKAMTYSFMEPVEGYPIDPYNPKNVRGIMDQPLANDYWFNNVTDPRIVNVFIDLFGPDIDFHNGKVRNNPPGFLNKQGWHQDWPYERHSRPDLAAAIIYLDDTDVDAGATWAVPGSHRPGEWETRDKVTLADQELKGWKKEPMIAKPGDVLFIHVQVVHTAGHNRTPKSRHKLINEYKAKDAVDRWGNKCAFAGLPLARGGKVVIPQI</sequence>
<dbReference type="PANTHER" id="PTHR20883:SF48">
    <property type="entry name" value="ECTOINE DIOXYGENASE"/>
    <property type="match status" value="1"/>
</dbReference>
<gene>
    <name evidence="1" type="ORF">A3F84_04605</name>
</gene>
<accession>A0A1F6C3Y0</accession>
<dbReference type="PANTHER" id="PTHR20883">
    <property type="entry name" value="PHYTANOYL-COA DIOXYGENASE DOMAIN CONTAINING 1"/>
    <property type="match status" value="1"/>
</dbReference>
<dbReference type="EMBL" id="MFKF01000423">
    <property type="protein sequence ID" value="OGG43890.1"/>
    <property type="molecule type" value="Genomic_DNA"/>
</dbReference>
<organism evidence="1 2">
    <name type="scientific">Handelsmanbacteria sp. (strain RIFCSPLOWO2_12_FULL_64_10)</name>
    <dbReference type="NCBI Taxonomy" id="1817868"/>
    <lineage>
        <taxon>Bacteria</taxon>
        <taxon>Candidatus Handelsmaniibacteriota</taxon>
    </lineage>
</organism>
<dbReference type="GO" id="GO:0005506">
    <property type="term" value="F:iron ion binding"/>
    <property type="evidence" value="ECO:0007669"/>
    <property type="project" value="UniProtKB-ARBA"/>
</dbReference>
<dbReference type="InterPro" id="IPR008775">
    <property type="entry name" value="Phytyl_CoA_dOase-like"/>
</dbReference>
<name>A0A1F6C3Y0_HANXR</name>
<dbReference type="Gene3D" id="2.60.120.620">
    <property type="entry name" value="q2cbj1_9rhob like domain"/>
    <property type="match status" value="1"/>
</dbReference>
<protein>
    <recommendedName>
        <fullName evidence="3">Phytanoyl-CoA dioxygenase</fullName>
    </recommendedName>
</protein>
<evidence type="ECO:0000313" key="2">
    <source>
        <dbReference type="Proteomes" id="UP000178606"/>
    </source>
</evidence>
<dbReference type="Pfam" id="PF05721">
    <property type="entry name" value="PhyH"/>
    <property type="match status" value="1"/>
</dbReference>